<organism evidence="1 2">
    <name type="scientific">Nitrosomonas communis</name>
    <dbReference type="NCBI Taxonomy" id="44574"/>
    <lineage>
        <taxon>Bacteria</taxon>
        <taxon>Pseudomonadati</taxon>
        <taxon>Pseudomonadota</taxon>
        <taxon>Betaproteobacteria</taxon>
        <taxon>Nitrosomonadales</taxon>
        <taxon>Nitrosomonadaceae</taxon>
        <taxon>Nitrosomonas</taxon>
    </lineage>
</organism>
<name>A0A1I4VE14_9PROT</name>
<reference evidence="2" key="1">
    <citation type="submission" date="2016-10" db="EMBL/GenBank/DDBJ databases">
        <authorList>
            <person name="Varghese N."/>
            <person name="Submissions S."/>
        </authorList>
    </citation>
    <scope>NUCLEOTIDE SEQUENCE [LARGE SCALE GENOMIC DNA]</scope>
    <source>
        <strain evidence="2">Nm44</strain>
    </source>
</reference>
<accession>A0A1I4VE14</accession>
<dbReference type="Proteomes" id="UP000183287">
    <property type="component" value="Unassembled WGS sequence"/>
</dbReference>
<keyword evidence="2" id="KW-1185">Reference proteome</keyword>
<proteinExistence type="predicted"/>
<evidence type="ECO:0000313" key="2">
    <source>
        <dbReference type="Proteomes" id="UP000183287"/>
    </source>
</evidence>
<gene>
    <name evidence="1" type="ORF">SAMN05421863_10812</name>
</gene>
<evidence type="ECO:0000313" key="1">
    <source>
        <dbReference type="EMBL" id="SFM99474.1"/>
    </source>
</evidence>
<protein>
    <submittedName>
        <fullName evidence="1">Uncharacterized protein</fullName>
    </submittedName>
</protein>
<dbReference type="EMBL" id="FOUB01000081">
    <property type="protein sequence ID" value="SFM99474.1"/>
    <property type="molecule type" value="Genomic_DNA"/>
</dbReference>
<dbReference type="AlphaFoldDB" id="A0A1I4VE14"/>
<sequence length="61" mass="6615">MRHSVSGLLTFVLYELAAPGLSSSAIFDEITYIYIEDTSSSSGQLLTWNNTCERKKNGGAA</sequence>